<dbReference type="InterPro" id="IPR019821">
    <property type="entry name" value="Kinesin_motor_CS"/>
</dbReference>
<dbReference type="RefSeq" id="XP_003685417.1">
    <property type="nucleotide sequence ID" value="XM_003685369.1"/>
</dbReference>
<dbReference type="GO" id="GO:0030473">
    <property type="term" value="P:nuclear migration along microtubule"/>
    <property type="evidence" value="ECO:0007669"/>
    <property type="project" value="EnsemblFungi"/>
</dbReference>
<dbReference type="PANTHER" id="PTHR47968:SF13">
    <property type="entry name" value="KINESIN-LIKE PROTEIN KIF19 ISOFORM X1"/>
    <property type="match status" value="1"/>
</dbReference>
<proteinExistence type="inferred from homology"/>
<evidence type="ECO:0000313" key="13">
    <source>
        <dbReference type="EMBL" id="CCE62983.1"/>
    </source>
</evidence>
<keyword evidence="8" id="KW-0206">Cytoskeleton</keyword>
<evidence type="ECO:0000256" key="1">
    <source>
        <dbReference type="ARBA" id="ARBA00004245"/>
    </source>
</evidence>
<organism evidence="13 14">
    <name type="scientific">Tetrapisispora phaffii (strain ATCC 24235 / CBS 4417 / NBRC 1672 / NRRL Y-8282 / UCD 70-5)</name>
    <name type="common">Yeast</name>
    <name type="synonym">Fabospora phaffii</name>
    <dbReference type="NCBI Taxonomy" id="1071381"/>
    <lineage>
        <taxon>Eukaryota</taxon>
        <taxon>Fungi</taxon>
        <taxon>Dikarya</taxon>
        <taxon>Ascomycota</taxon>
        <taxon>Saccharomycotina</taxon>
        <taxon>Saccharomycetes</taxon>
        <taxon>Saccharomycetales</taxon>
        <taxon>Saccharomycetaceae</taxon>
        <taxon>Tetrapisispora</taxon>
    </lineage>
</organism>
<evidence type="ECO:0000259" key="12">
    <source>
        <dbReference type="PROSITE" id="PS50067"/>
    </source>
</evidence>
<keyword evidence="14" id="KW-1185">Reference proteome</keyword>
<dbReference type="PROSITE" id="PS50067">
    <property type="entry name" value="KINESIN_MOTOR_2"/>
    <property type="match status" value="1"/>
</dbReference>
<dbReference type="InterPro" id="IPR027640">
    <property type="entry name" value="Kinesin-like_fam"/>
</dbReference>
<dbReference type="HOGENOM" id="CLU_001485_21_2_1"/>
<evidence type="ECO:0000256" key="2">
    <source>
        <dbReference type="ARBA" id="ARBA00022490"/>
    </source>
</evidence>
<dbReference type="GO" id="GO:0007020">
    <property type="term" value="P:microtubule nucleation"/>
    <property type="evidence" value="ECO:0007669"/>
    <property type="project" value="EnsemblFungi"/>
</dbReference>
<dbReference type="InterPro" id="IPR036961">
    <property type="entry name" value="Kinesin_motor_dom_sf"/>
</dbReference>
<accession>G8BT12</accession>
<dbReference type="SMART" id="SM00129">
    <property type="entry name" value="KISc"/>
    <property type="match status" value="1"/>
</dbReference>
<dbReference type="GO" id="GO:0070462">
    <property type="term" value="P:plus-end specific microtubule depolymerization"/>
    <property type="evidence" value="ECO:0007669"/>
    <property type="project" value="EnsemblFungi"/>
</dbReference>
<sequence>MNVSETRQSSIMVAVRVRPFSSEEAARLIKDENDHNNYPSMNDSLLTLPNVDNNNTMTDKNESVTKKYLLKRNAIRKIVDCVDDKMLIFDPADTNPLNKLSDNVLNAMYSKRQTGRRNLRRGGGELKFVFDKLFDETANQTNVYNSTTSSLLDSVLDGFNGTVFAYGATGCGKTFTISGTPEQPGIIFLTMDELFKRIESLKDTKNIELTLSYLEIYNETIRDLLNPNVSSKKLVIREDSDQKITVSNLSHHKPQTVQEVMDFVIRGNMNRTTSPTDANETSSRSHAVLQIHIAQTDRTPDLISNSTFATLSIIDLAGSERAASTKNRGERLIEGANINKSLLALGNCINALCISDGTRRTCHVPYRDSKLTRLLKFSLGGNCKTVMIVCISPSSTHYDETLNTLTYANRAKDIKTKIIRNQQSLNRHVGSYLKMITEQKKEIQELRHRENNMIDLHLKKYKLGREKVELAIEDCIQKIKNSLLQTPKFQNTRIIKSLILCKRRLLQLVNLEISEVLEAVEDWTDVAIVENCRIIQEQLNKKTKELEEQFDTPAELEIIIENAKTIEKQRLSEMEFWDPANDAYNFDIKLNYIAELIRNDILVKASMFTESLFENRKLISKFKFLSKCLSSKQDIHECLKDLLDIDKEFDIFGKELMSYENSNITGFSDFENRISKANDYTKTSIVSEANNVPPVNITNLKNSPTVANKIVTHNNSETPPSISKFPNKLKYNKYSSPLSEKKKITAAKRISKNENGGNSNSNSPSPKNINKIKNPILSFKEGASNINVNSSKNNVLNIHNSVMTKPFNLKSRMSLDPQDSTFGEPDVSMQDIYPNNKSSNLFHSENE</sequence>
<dbReference type="GO" id="GO:0035371">
    <property type="term" value="C:microtubule plus-end"/>
    <property type="evidence" value="ECO:0007669"/>
    <property type="project" value="EnsemblFungi"/>
</dbReference>
<feature type="region of interest" description="Disordered" evidence="11">
    <location>
        <begin position="809"/>
        <end position="847"/>
    </location>
</feature>
<dbReference type="Pfam" id="PF00225">
    <property type="entry name" value="Kinesin"/>
    <property type="match status" value="1"/>
</dbReference>
<feature type="domain" description="Kinesin motor" evidence="12">
    <location>
        <begin position="10"/>
        <end position="414"/>
    </location>
</feature>
<feature type="compositionally biased region" description="Polar residues" evidence="11">
    <location>
        <begin position="833"/>
        <end position="847"/>
    </location>
</feature>
<protein>
    <recommendedName>
        <fullName evidence="10">Kinesin-like protein</fullName>
    </recommendedName>
</protein>
<keyword evidence="4 9" id="KW-0547">Nucleotide-binding</keyword>
<dbReference type="PANTHER" id="PTHR47968">
    <property type="entry name" value="CENTROMERE PROTEIN E"/>
    <property type="match status" value="1"/>
</dbReference>
<dbReference type="GO" id="GO:0099606">
    <property type="term" value="P:microtubule plus-end directed mitotic chromosome migration"/>
    <property type="evidence" value="ECO:0007669"/>
    <property type="project" value="EnsemblFungi"/>
</dbReference>
<dbReference type="OrthoDB" id="3176171at2759"/>
<dbReference type="GO" id="GO:0005524">
    <property type="term" value="F:ATP binding"/>
    <property type="evidence" value="ECO:0007669"/>
    <property type="project" value="UniProtKB-UniRule"/>
</dbReference>
<feature type="region of interest" description="Disordered" evidence="11">
    <location>
        <begin position="750"/>
        <end position="771"/>
    </location>
</feature>
<dbReference type="GO" id="GO:0090307">
    <property type="term" value="P:mitotic spindle assembly"/>
    <property type="evidence" value="ECO:0007669"/>
    <property type="project" value="EnsemblFungi"/>
</dbReference>
<dbReference type="GO" id="GO:0051228">
    <property type="term" value="P:mitotic spindle disassembly"/>
    <property type="evidence" value="ECO:0007669"/>
    <property type="project" value="EnsemblFungi"/>
</dbReference>
<gene>
    <name evidence="13" type="primary">TPHA0D03480</name>
    <name evidence="13" type="ordered locus">TPHA_0D03480</name>
</gene>
<evidence type="ECO:0000256" key="3">
    <source>
        <dbReference type="ARBA" id="ARBA00022701"/>
    </source>
</evidence>
<dbReference type="GO" id="GO:0008017">
    <property type="term" value="F:microtubule binding"/>
    <property type="evidence" value="ECO:0007669"/>
    <property type="project" value="InterPro"/>
</dbReference>
<keyword evidence="5 9" id="KW-0067">ATP-binding</keyword>
<name>G8BT12_TETPH</name>
<evidence type="ECO:0000313" key="14">
    <source>
        <dbReference type="Proteomes" id="UP000005666"/>
    </source>
</evidence>
<dbReference type="GO" id="GO:0032888">
    <property type="term" value="P:regulation of mitotic spindle elongation"/>
    <property type="evidence" value="ECO:0007669"/>
    <property type="project" value="EnsemblFungi"/>
</dbReference>
<comment type="similarity">
    <text evidence="9 10">Belongs to the TRAFAC class myosin-kinesin ATPase superfamily. Kinesin family.</text>
</comment>
<dbReference type="Gene3D" id="3.40.850.10">
    <property type="entry name" value="Kinesin motor domain"/>
    <property type="match status" value="1"/>
</dbReference>
<dbReference type="GO" id="GO:0008574">
    <property type="term" value="F:plus-end-directed microtubule motor activity"/>
    <property type="evidence" value="ECO:0007669"/>
    <property type="project" value="EnsemblFungi"/>
</dbReference>
<dbReference type="GeneID" id="11534247"/>
<dbReference type="Proteomes" id="UP000005666">
    <property type="component" value="Chromosome 4"/>
</dbReference>
<dbReference type="AlphaFoldDB" id="G8BT12"/>
<evidence type="ECO:0000256" key="7">
    <source>
        <dbReference type="ARBA" id="ARBA00023175"/>
    </source>
</evidence>
<dbReference type="eggNOG" id="KOG0242">
    <property type="taxonomic scope" value="Eukaryota"/>
</dbReference>
<evidence type="ECO:0000256" key="6">
    <source>
        <dbReference type="ARBA" id="ARBA00023054"/>
    </source>
</evidence>
<dbReference type="KEGG" id="tpf:TPHA_0D03480"/>
<dbReference type="GO" id="GO:0005880">
    <property type="term" value="C:nuclear microtubule"/>
    <property type="evidence" value="ECO:0007669"/>
    <property type="project" value="EnsemblFungi"/>
</dbReference>
<evidence type="ECO:0000256" key="11">
    <source>
        <dbReference type="SAM" id="MobiDB-lite"/>
    </source>
</evidence>
<dbReference type="FunFam" id="3.40.850.10:FF:000090">
    <property type="entry name" value="Kinesin-like protein"/>
    <property type="match status" value="1"/>
</dbReference>
<dbReference type="GO" id="GO:0031115">
    <property type="term" value="P:negative regulation of microtubule polymerization"/>
    <property type="evidence" value="ECO:0007669"/>
    <property type="project" value="EnsemblFungi"/>
</dbReference>
<dbReference type="CDD" id="cd01370">
    <property type="entry name" value="KISc_KIP3_like"/>
    <property type="match status" value="1"/>
</dbReference>
<dbReference type="EMBL" id="HE612859">
    <property type="protein sequence ID" value="CCE62983.1"/>
    <property type="molecule type" value="Genomic_DNA"/>
</dbReference>
<evidence type="ECO:0000256" key="5">
    <source>
        <dbReference type="ARBA" id="ARBA00022840"/>
    </source>
</evidence>
<keyword evidence="6" id="KW-0175">Coiled coil</keyword>
<keyword evidence="3 10" id="KW-0493">Microtubule</keyword>
<dbReference type="GO" id="GO:0061673">
    <property type="term" value="C:mitotic spindle astral microtubule"/>
    <property type="evidence" value="ECO:0007669"/>
    <property type="project" value="EnsemblFungi"/>
</dbReference>
<reference evidence="13 14" key="1">
    <citation type="journal article" date="2011" name="Proc. Natl. Acad. Sci. U.S.A.">
        <title>Evolutionary erosion of yeast sex chromosomes by mating-type switching accidents.</title>
        <authorList>
            <person name="Gordon J.L."/>
            <person name="Armisen D."/>
            <person name="Proux-Wera E."/>
            <person name="Oheigeartaigh S.S."/>
            <person name="Byrne K.P."/>
            <person name="Wolfe K.H."/>
        </authorList>
    </citation>
    <scope>NUCLEOTIDE SEQUENCE [LARGE SCALE GENOMIC DNA]</scope>
    <source>
        <strain evidence="14">ATCC 24235 / CBS 4417 / NBRC 1672 / NRRL Y-8282 / UCD 70-5</strain>
    </source>
</reference>
<dbReference type="PROSITE" id="PS00411">
    <property type="entry name" value="KINESIN_MOTOR_1"/>
    <property type="match status" value="1"/>
</dbReference>
<dbReference type="GO" id="GO:0007079">
    <property type="term" value="P:mitotic chromosome movement towards spindle pole"/>
    <property type="evidence" value="ECO:0007669"/>
    <property type="project" value="EnsemblFungi"/>
</dbReference>
<dbReference type="GO" id="GO:0070463">
    <property type="term" value="F:tubulin-dependent ATPase activity"/>
    <property type="evidence" value="ECO:0007669"/>
    <property type="project" value="EnsemblFungi"/>
</dbReference>
<dbReference type="InterPro" id="IPR027417">
    <property type="entry name" value="P-loop_NTPase"/>
</dbReference>
<dbReference type="OMA" id="CVDDKML"/>
<dbReference type="SUPFAM" id="SSF52540">
    <property type="entry name" value="P-loop containing nucleoside triphosphate hydrolases"/>
    <property type="match status" value="1"/>
</dbReference>
<dbReference type="InterPro" id="IPR001752">
    <property type="entry name" value="Kinesin_motor_dom"/>
</dbReference>
<dbReference type="GO" id="GO:1990023">
    <property type="term" value="C:mitotic spindle midzone"/>
    <property type="evidence" value="ECO:0007669"/>
    <property type="project" value="EnsemblFungi"/>
</dbReference>
<keyword evidence="2" id="KW-0963">Cytoplasm</keyword>
<dbReference type="GO" id="GO:0000776">
    <property type="term" value="C:kinetochore"/>
    <property type="evidence" value="ECO:0007669"/>
    <property type="project" value="EnsemblFungi"/>
</dbReference>
<evidence type="ECO:0000256" key="8">
    <source>
        <dbReference type="ARBA" id="ARBA00023212"/>
    </source>
</evidence>
<comment type="subcellular location">
    <subcellularLocation>
        <location evidence="1">Cytoplasm</location>
        <location evidence="1">Cytoskeleton</location>
    </subcellularLocation>
</comment>
<dbReference type="STRING" id="1071381.G8BT12"/>
<keyword evidence="7 9" id="KW-0505">Motor protein</keyword>
<evidence type="ECO:0000256" key="9">
    <source>
        <dbReference type="PROSITE-ProRule" id="PRU00283"/>
    </source>
</evidence>
<evidence type="ECO:0000256" key="10">
    <source>
        <dbReference type="RuleBase" id="RU000394"/>
    </source>
</evidence>
<dbReference type="GO" id="GO:0000132">
    <property type="term" value="P:establishment of mitotic spindle orientation"/>
    <property type="evidence" value="ECO:0007669"/>
    <property type="project" value="EnsemblFungi"/>
</dbReference>
<dbReference type="PRINTS" id="PR00380">
    <property type="entry name" value="KINESINHEAVY"/>
</dbReference>
<feature type="binding site" evidence="9">
    <location>
        <begin position="167"/>
        <end position="174"/>
    </location>
    <ligand>
        <name>ATP</name>
        <dbReference type="ChEBI" id="CHEBI:30616"/>
    </ligand>
</feature>
<dbReference type="GO" id="GO:0045144">
    <property type="term" value="P:meiotic sister chromatid segregation"/>
    <property type="evidence" value="ECO:0007669"/>
    <property type="project" value="EnsemblFungi"/>
</dbReference>
<feature type="compositionally biased region" description="Low complexity" evidence="11">
    <location>
        <begin position="753"/>
        <end position="771"/>
    </location>
</feature>
<evidence type="ECO:0000256" key="4">
    <source>
        <dbReference type="ARBA" id="ARBA00022741"/>
    </source>
</evidence>